<dbReference type="GO" id="GO:0042918">
    <property type="term" value="P:alkanesulfonate transmembrane transport"/>
    <property type="evidence" value="ECO:0007669"/>
    <property type="project" value="TreeGrafter"/>
</dbReference>
<dbReference type="EMBL" id="BA000012">
    <property type="protein sequence ID" value="BAB53165.1"/>
    <property type="molecule type" value="Genomic_DNA"/>
</dbReference>
<dbReference type="KEGG" id="mlo:mll6979"/>
<dbReference type="SUPFAM" id="SSF53850">
    <property type="entry name" value="Periplasmic binding protein-like II"/>
    <property type="match status" value="1"/>
</dbReference>
<dbReference type="AlphaFoldDB" id="Q987N8"/>
<dbReference type="GO" id="GO:0042597">
    <property type="term" value="C:periplasmic space"/>
    <property type="evidence" value="ECO:0007669"/>
    <property type="project" value="UniProtKB-SubCell"/>
</dbReference>
<evidence type="ECO:0000313" key="5">
    <source>
        <dbReference type="Proteomes" id="UP000000552"/>
    </source>
</evidence>
<name>Q987N8_RHILO</name>
<dbReference type="PANTHER" id="PTHR30024:SF47">
    <property type="entry name" value="TAURINE-BINDING PERIPLASMIC PROTEIN"/>
    <property type="match status" value="1"/>
</dbReference>
<evidence type="ECO:0000256" key="1">
    <source>
        <dbReference type="ARBA" id="ARBA00004418"/>
    </source>
</evidence>
<accession>Q987N8</accession>
<dbReference type="PANTHER" id="PTHR30024">
    <property type="entry name" value="ALIPHATIC SULFONATES-BINDING PROTEIN-RELATED"/>
    <property type="match status" value="1"/>
</dbReference>
<dbReference type="Proteomes" id="UP000000552">
    <property type="component" value="Chromosome"/>
</dbReference>
<dbReference type="HOGENOM" id="CLU_052162_0_0_5"/>
<evidence type="ECO:0000256" key="2">
    <source>
        <dbReference type="ARBA" id="ARBA00010742"/>
    </source>
</evidence>
<comment type="similarity">
    <text evidence="2">Belongs to the bacterial solute-binding protein SsuA/TauA family.</text>
</comment>
<sequence>MCSQNLSRNWVARHNNRGRREGATNRRRIPMRKLMLALAATVAFAGSAFAEPVRISVGSYNLNNLPFPVAQGLGLYEKEGLEVTVENFASGGSKTLQALVAGSTDIAVGFYDHTIQMQAQKKAVVAFVMLARNSGLVLAGGSKSTFDPANPETIKGAKIGITSPGSSSDFFVRYYLQRHGLSADDISLIGVGSGSAAVAALEQGKVDLLVNYDPAATFIEAKGVGKILIDGRSDEGAKAIYGGIYPTSVLYATQSFIEANPQTIQKVTNATVKALEWMNSHSAEEIVEKLPKEFISGDRDTYVKAVENAKAIFSKDGRINEDDIKTPLAVLKSFNEKVAAAEIDLAKTYTNEFVAAVPNVPAN</sequence>
<gene>
    <name evidence="4" type="ordered locus">mll6979</name>
</gene>
<dbReference type="eggNOG" id="COG0715">
    <property type="taxonomic scope" value="Bacteria"/>
</dbReference>
<organism evidence="4 5">
    <name type="scientific">Mesorhizobium japonicum (strain LMG 29417 / CECT 9101 / MAFF 303099)</name>
    <name type="common">Mesorhizobium loti (strain MAFF 303099)</name>
    <dbReference type="NCBI Taxonomy" id="266835"/>
    <lineage>
        <taxon>Bacteria</taxon>
        <taxon>Pseudomonadati</taxon>
        <taxon>Pseudomonadota</taxon>
        <taxon>Alphaproteobacteria</taxon>
        <taxon>Hyphomicrobiales</taxon>
        <taxon>Phyllobacteriaceae</taxon>
        <taxon>Mesorhizobium</taxon>
    </lineage>
</organism>
<evidence type="ECO:0000313" key="4">
    <source>
        <dbReference type="EMBL" id="BAB53165.1"/>
    </source>
</evidence>
<dbReference type="Pfam" id="PF13379">
    <property type="entry name" value="NMT1_2"/>
    <property type="match status" value="1"/>
</dbReference>
<comment type="subcellular location">
    <subcellularLocation>
        <location evidence="1">Periplasm</location>
    </subcellularLocation>
</comment>
<dbReference type="Gene3D" id="3.40.190.10">
    <property type="entry name" value="Periplasmic binding protein-like II"/>
    <property type="match status" value="2"/>
</dbReference>
<evidence type="ECO:0000256" key="3">
    <source>
        <dbReference type="ARBA" id="ARBA00022729"/>
    </source>
</evidence>
<protein>
    <submittedName>
        <fullName evidence="4">ABC transporter, periplasmic substrate-binding protein</fullName>
    </submittedName>
</protein>
<reference evidence="4 5" key="1">
    <citation type="journal article" date="2000" name="DNA Res.">
        <title>Complete genome structure of the nitrogen-fixing symbiotic bacterium Mesorhizobium loti.</title>
        <authorList>
            <person name="Kaneko T."/>
            <person name="Nakamura Y."/>
            <person name="Sato S."/>
            <person name="Asamizu E."/>
            <person name="Kato T."/>
            <person name="Sasamoto S."/>
            <person name="Watanabe A."/>
            <person name="Idesawa K."/>
            <person name="Ishikawa A."/>
            <person name="Kawashima K."/>
            <person name="Kimura T."/>
            <person name="Kishida Y."/>
            <person name="Kiyokawa C."/>
            <person name="Kohara M."/>
            <person name="Matsumoto M."/>
            <person name="Matsuno A."/>
            <person name="Mochizuki Y."/>
            <person name="Nakayama S."/>
            <person name="Nakazaki N."/>
            <person name="Shimpo S."/>
            <person name="Sugimoto M."/>
            <person name="Takeuchi C."/>
            <person name="Yamada M."/>
            <person name="Tabata S."/>
        </authorList>
    </citation>
    <scope>NUCLEOTIDE SEQUENCE [LARGE SCALE GENOMIC DNA]</scope>
    <source>
        <strain evidence="5">LMG 29417 / CECT 9101 / MAFF 303099</strain>
    </source>
</reference>
<proteinExistence type="inferred from homology"/>
<keyword evidence="3" id="KW-0732">Signal</keyword>